<sequence>MHLSRLTGGIQAVGLCAWGNGTGASCTPTCRKEGRRSRADIIEPSHVVLSSSPRCMDRGRRARRVQHGAFCTGLATVSRIQEQVSFLAFGILVHALDPCPVKTRFSS</sequence>
<keyword evidence="2" id="KW-1185">Reference proteome</keyword>
<proteinExistence type="predicted"/>
<protein>
    <submittedName>
        <fullName evidence="1">Uncharacterized protein</fullName>
    </submittedName>
</protein>
<reference evidence="1 2" key="1">
    <citation type="journal article" date="2019" name="Nat. Ecol. Evol.">
        <title>Megaphylogeny resolves global patterns of mushroom evolution.</title>
        <authorList>
            <person name="Varga T."/>
            <person name="Krizsan K."/>
            <person name="Foldi C."/>
            <person name="Dima B."/>
            <person name="Sanchez-Garcia M."/>
            <person name="Sanchez-Ramirez S."/>
            <person name="Szollosi G.J."/>
            <person name="Szarkandi J.G."/>
            <person name="Papp V."/>
            <person name="Albert L."/>
            <person name="Andreopoulos W."/>
            <person name="Angelini C."/>
            <person name="Antonin V."/>
            <person name="Barry K.W."/>
            <person name="Bougher N.L."/>
            <person name="Buchanan P."/>
            <person name="Buyck B."/>
            <person name="Bense V."/>
            <person name="Catcheside P."/>
            <person name="Chovatia M."/>
            <person name="Cooper J."/>
            <person name="Damon W."/>
            <person name="Desjardin D."/>
            <person name="Finy P."/>
            <person name="Geml J."/>
            <person name="Haridas S."/>
            <person name="Hughes K."/>
            <person name="Justo A."/>
            <person name="Karasinski D."/>
            <person name="Kautmanova I."/>
            <person name="Kiss B."/>
            <person name="Kocsube S."/>
            <person name="Kotiranta H."/>
            <person name="LaButti K.M."/>
            <person name="Lechner B.E."/>
            <person name="Liimatainen K."/>
            <person name="Lipzen A."/>
            <person name="Lukacs Z."/>
            <person name="Mihaltcheva S."/>
            <person name="Morgado L.N."/>
            <person name="Niskanen T."/>
            <person name="Noordeloos M.E."/>
            <person name="Ohm R.A."/>
            <person name="Ortiz-Santana B."/>
            <person name="Ovrebo C."/>
            <person name="Racz N."/>
            <person name="Riley R."/>
            <person name="Savchenko A."/>
            <person name="Shiryaev A."/>
            <person name="Soop K."/>
            <person name="Spirin V."/>
            <person name="Szebenyi C."/>
            <person name="Tomsovsky M."/>
            <person name="Tulloss R.E."/>
            <person name="Uehling J."/>
            <person name="Grigoriev I.V."/>
            <person name="Vagvolgyi C."/>
            <person name="Papp T."/>
            <person name="Martin F.M."/>
            <person name="Miettinen O."/>
            <person name="Hibbett D.S."/>
            <person name="Nagy L.G."/>
        </authorList>
    </citation>
    <scope>NUCLEOTIDE SEQUENCE [LARGE SCALE GENOMIC DNA]</scope>
    <source>
        <strain evidence="1 2">HHB13444</strain>
    </source>
</reference>
<accession>A0A5C3P8K8</accession>
<evidence type="ECO:0000313" key="2">
    <source>
        <dbReference type="Proteomes" id="UP000308197"/>
    </source>
</evidence>
<evidence type="ECO:0000313" key="1">
    <source>
        <dbReference type="EMBL" id="TFK85612.1"/>
    </source>
</evidence>
<dbReference type="AlphaFoldDB" id="A0A5C3P8K8"/>
<dbReference type="EMBL" id="ML211243">
    <property type="protein sequence ID" value="TFK85612.1"/>
    <property type="molecule type" value="Genomic_DNA"/>
</dbReference>
<organism evidence="1 2">
    <name type="scientific">Polyporus arcularius HHB13444</name>
    <dbReference type="NCBI Taxonomy" id="1314778"/>
    <lineage>
        <taxon>Eukaryota</taxon>
        <taxon>Fungi</taxon>
        <taxon>Dikarya</taxon>
        <taxon>Basidiomycota</taxon>
        <taxon>Agaricomycotina</taxon>
        <taxon>Agaricomycetes</taxon>
        <taxon>Polyporales</taxon>
        <taxon>Polyporaceae</taxon>
        <taxon>Polyporus</taxon>
    </lineage>
</organism>
<dbReference type="PROSITE" id="PS51257">
    <property type="entry name" value="PROKAR_LIPOPROTEIN"/>
    <property type="match status" value="1"/>
</dbReference>
<gene>
    <name evidence="1" type="ORF">K466DRAFT_183083</name>
</gene>
<dbReference type="InParanoid" id="A0A5C3P8K8"/>
<dbReference type="Proteomes" id="UP000308197">
    <property type="component" value="Unassembled WGS sequence"/>
</dbReference>
<name>A0A5C3P8K8_9APHY</name>